<comment type="caution">
    <text evidence="4">The sequence shown here is derived from an EMBL/GenBank/DDBJ whole genome shotgun (WGS) entry which is preliminary data.</text>
</comment>
<evidence type="ECO:0000313" key="4">
    <source>
        <dbReference type="EMBL" id="NYF51448.1"/>
    </source>
</evidence>
<proteinExistence type="predicted"/>
<dbReference type="CDD" id="cd02440">
    <property type="entry name" value="AdoMet_MTases"/>
    <property type="match status" value="1"/>
</dbReference>
<name>A0A7Y9T2B0_9BACT</name>
<keyword evidence="1 4" id="KW-0489">Methyltransferase</keyword>
<reference evidence="4 5" key="1">
    <citation type="submission" date="2020-07" db="EMBL/GenBank/DDBJ databases">
        <title>Genomic Encyclopedia of Type Strains, Phase IV (KMG-V): Genome sequencing to study the core and pangenomes of soil and plant-associated prokaryotes.</title>
        <authorList>
            <person name="Whitman W."/>
        </authorList>
    </citation>
    <scope>NUCLEOTIDE SEQUENCE [LARGE SCALE GENOMIC DNA]</scope>
    <source>
        <strain evidence="4 5">M8UP30</strain>
    </source>
</reference>
<gene>
    <name evidence="4" type="ORF">HDF12_001813</name>
</gene>
<dbReference type="GO" id="GO:0032259">
    <property type="term" value="P:methylation"/>
    <property type="evidence" value="ECO:0007669"/>
    <property type="project" value="UniProtKB-KW"/>
</dbReference>
<dbReference type="InterPro" id="IPR041698">
    <property type="entry name" value="Methyltransf_25"/>
</dbReference>
<dbReference type="PANTHER" id="PTHR43861:SF1">
    <property type="entry name" value="TRANS-ACONITATE 2-METHYLTRANSFERASE"/>
    <property type="match status" value="1"/>
</dbReference>
<keyword evidence="2 4" id="KW-0808">Transferase</keyword>
<feature type="domain" description="Methyltransferase" evidence="3">
    <location>
        <begin position="49"/>
        <end position="141"/>
    </location>
</feature>
<evidence type="ECO:0000256" key="2">
    <source>
        <dbReference type="ARBA" id="ARBA00022679"/>
    </source>
</evidence>
<evidence type="ECO:0000259" key="3">
    <source>
        <dbReference type="Pfam" id="PF13649"/>
    </source>
</evidence>
<dbReference type="InterPro" id="IPR029063">
    <property type="entry name" value="SAM-dependent_MTases_sf"/>
</dbReference>
<dbReference type="AlphaFoldDB" id="A0A7Y9T2B0"/>
<dbReference type="PANTHER" id="PTHR43861">
    <property type="entry name" value="TRANS-ACONITATE 2-METHYLTRANSFERASE-RELATED"/>
    <property type="match status" value="1"/>
</dbReference>
<protein>
    <submittedName>
        <fullName evidence="4">Trans-aconitate methyltransferase</fullName>
    </submittedName>
</protein>
<dbReference type="EMBL" id="JACCCV010000001">
    <property type="protein sequence ID" value="NYF51448.1"/>
    <property type="molecule type" value="Genomic_DNA"/>
</dbReference>
<dbReference type="GO" id="GO:0008168">
    <property type="term" value="F:methyltransferase activity"/>
    <property type="evidence" value="ECO:0007669"/>
    <property type="project" value="UniProtKB-KW"/>
</dbReference>
<dbReference type="Proteomes" id="UP000534186">
    <property type="component" value="Unassembled WGS sequence"/>
</dbReference>
<accession>A0A7Y9T2B0</accession>
<organism evidence="4 5">
    <name type="scientific">Tunturiibacter lichenicola</name>
    <dbReference type="NCBI Taxonomy" id="2051959"/>
    <lineage>
        <taxon>Bacteria</taxon>
        <taxon>Pseudomonadati</taxon>
        <taxon>Acidobacteriota</taxon>
        <taxon>Terriglobia</taxon>
        <taxon>Terriglobales</taxon>
        <taxon>Acidobacteriaceae</taxon>
        <taxon>Tunturiibacter</taxon>
    </lineage>
</organism>
<sequence>MTTTPPADTASFKTGQTWNTEAYAANGRFVATLASEVVALLAPQSGEQILDLGCGDGALTEQLAATGAILTGVDASATMLEAARQRSLHSSAKFVVEQHNATALPYHEQFDAVFSNAALHWITGISGQQATLAGVHRALRSKNPQARFVAEMGGHGNIAAIRTALQATLAPFHIDAEATAASFFPSPALYRRLLESAGFTIQSIELIPRPTPLPNGMESWLNTFRNGVLDRLNPHDRAAALTDTIALLEPILRDADGNWTADYVRLRFHATLR</sequence>
<dbReference type="SUPFAM" id="SSF53335">
    <property type="entry name" value="S-adenosyl-L-methionine-dependent methyltransferases"/>
    <property type="match status" value="1"/>
</dbReference>
<dbReference type="Gene3D" id="3.40.50.150">
    <property type="entry name" value="Vaccinia Virus protein VP39"/>
    <property type="match status" value="1"/>
</dbReference>
<evidence type="ECO:0000313" key="5">
    <source>
        <dbReference type="Proteomes" id="UP000534186"/>
    </source>
</evidence>
<dbReference type="Pfam" id="PF13649">
    <property type="entry name" value="Methyltransf_25"/>
    <property type="match status" value="1"/>
</dbReference>
<evidence type="ECO:0000256" key="1">
    <source>
        <dbReference type="ARBA" id="ARBA00022603"/>
    </source>
</evidence>